<evidence type="ECO:0000256" key="1">
    <source>
        <dbReference type="SAM" id="MobiDB-lite"/>
    </source>
</evidence>
<comment type="caution">
    <text evidence="2">The sequence shown here is derived from an EMBL/GenBank/DDBJ whole genome shotgun (WGS) entry which is preliminary data.</text>
</comment>
<proteinExistence type="predicted"/>
<accession>A0A6A1VGN7</accession>
<name>A0A6A1VGN7_9ROSI</name>
<feature type="region of interest" description="Disordered" evidence="1">
    <location>
        <begin position="175"/>
        <end position="229"/>
    </location>
</feature>
<dbReference type="Proteomes" id="UP000516437">
    <property type="component" value="Chromosome 5"/>
</dbReference>
<dbReference type="OrthoDB" id="1913335at2759"/>
<evidence type="ECO:0000313" key="3">
    <source>
        <dbReference type="Proteomes" id="UP000516437"/>
    </source>
</evidence>
<dbReference type="AlphaFoldDB" id="A0A6A1VGN7"/>
<gene>
    <name evidence="2" type="ORF">CJ030_MR5G025393</name>
</gene>
<feature type="compositionally biased region" description="Low complexity" evidence="1">
    <location>
        <begin position="218"/>
        <end position="229"/>
    </location>
</feature>
<organism evidence="2 3">
    <name type="scientific">Morella rubra</name>
    <name type="common">Chinese bayberry</name>
    <dbReference type="NCBI Taxonomy" id="262757"/>
    <lineage>
        <taxon>Eukaryota</taxon>
        <taxon>Viridiplantae</taxon>
        <taxon>Streptophyta</taxon>
        <taxon>Embryophyta</taxon>
        <taxon>Tracheophyta</taxon>
        <taxon>Spermatophyta</taxon>
        <taxon>Magnoliopsida</taxon>
        <taxon>eudicotyledons</taxon>
        <taxon>Gunneridae</taxon>
        <taxon>Pentapetalae</taxon>
        <taxon>rosids</taxon>
        <taxon>fabids</taxon>
        <taxon>Fagales</taxon>
        <taxon>Myricaceae</taxon>
        <taxon>Morella</taxon>
    </lineage>
</organism>
<evidence type="ECO:0000313" key="2">
    <source>
        <dbReference type="EMBL" id="KAB1212019.1"/>
    </source>
</evidence>
<reference evidence="2 3" key="1">
    <citation type="journal article" date="2019" name="Plant Biotechnol. J.">
        <title>The red bayberry genome and genetic basis of sex determination.</title>
        <authorList>
            <person name="Jia H.M."/>
            <person name="Jia H.J."/>
            <person name="Cai Q.L."/>
            <person name="Wang Y."/>
            <person name="Zhao H.B."/>
            <person name="Yang W.F."/>
            <person name="Wang G.Y."/>
            <person name="Li Y.H."/>
            <person name="Zhan D.L."/>
            <person name="Shen Y.T."/>
            <person name="Niu Q.F."/>
            <person name="Chang L."/>
            <person name="Qiu J."/>
            <person name="Zhao L."/>
            <person name="Xie H.B."/>
            <person name="Fu W.Y."/>
            <person name="Jin J."/>
            <person name="Li X.W."/>
            <person name="Jiao Y."/>
            <person name="Zhou C.C."/>
            <person name="Tu T."/>
            <person name="Chai C.Y."/>
            <person name="Gao J.L."/>
            <person name="Fan L.J."/>
            <person name="van de Weg E."/>
            <person name="Wang J.Y."/>
            <person name="Gao Z.S."/>
        </authorList>
    </citation>
    <scope>NUCLEOTIDE SEQUENCE [LARGE SCALE GENOMIC DNA]</scope>
    <source>
        <tissue evidence="2">Leaves</tissue>
    </source>
</reference>
<protein>
    <submittedName>
        <fullName evidence="2">Uncharacterized protein</fullName>
    </submittedName>
</protein>
<sequence length="229" mass="25582">MLFLSRSDAIITTSDAIIRASYAIIKASYVTITASYQALYNFKPPLGDTVMRWFLKNSGEKWRNYKCSLKHKFFNGAFTPQHVKSKALTDVNLEQFCNLIDFWYSDVGRIEVKLGNKVDHFRRRSTLQDLRASHVMLTSWRMEEIELNDLASSQTLSQSKMGGTSVGQHEYQNVANPNLDQVPPTIPRSSHVRQKTFGDNVDDEHDGASGSADGVDNAGADTGAKAAKD</sequence>
<keyword evidence="3" id="KW-1185">Reference proteome</keyword>
<dbReference type="EMBL" id="RXIC02000023">
    <property type="protein sequence ID" value="KAB1212019.1"/>
    <property type="molecule type" value="Genomic_DNA"/>
</dbReference>